<keyword evidence="2" id="KW-1185">Reference proteome</keyword>
<dbReference type="SUPFAM" id="SSF52096">
    <property type="entry name" value="ClpP/crotonase"/>
    <property type="match status" value="1"/>
</dbReference>
<protein>
    <submittedName>
        <fullName evidence="1">Uncharacterized protein</fullName>
    </submittedName>
</protein>
<dbReference type="PANTHER" id="PTHR43684:SF5">
    <property type="entry name" value="CHROMODOMAIN Y-LIKE PROTEIN"/>
    <property type="match status" value="1"/>
</dbReference>
<accession>A0ABN9A6M1</accession>
<dbReference type="EMBL" id="OX460344">
    <property type="protein sequence ID" value="CAI9181609.1"/>
    <property type="molecule type" value="Genomic_DNA"/>
</dbReference>
<dbReference type="InterPro" id="IPR051053">
    <property type="entry name" value="ECH/Chromodomain_protein"/>
</dbReference>
<dbReference type="InterPro" id="IPR014748">
    <property type="entry name" value="Enoyl-CoA_hydra_C"/>
</dbReference>
<evidence type="ECO:0000313" key="1">
    <source>
        <dbReference type="EMBL" id="CAI9181609.1"/>
    </source>
</evidence>
<name>A0ABN9A6M1_RANTA</name>
<sequence>MLLCVQKLTAQEACIKGLVSRVFWPGTFTQDVMDCIKELTSCNTVVLEESKTLGHCNMRLELEQVNEREFEVLKKIWGSAQGMGSMLKYLQRKTDEL</sequence>
<dbReference type="Proteomes" id="UP001176941">
    <property type="component" value="Chromosome Y"/>
</dbReference>
<dbReference type="InterPro" id="IPR029045">
    <property type="entry name" value="ClpP/crotonase-like_dom_sf"/>
</dbReference>
<proteinExistence type="predicted"/>
<dbReference type="PANTHER" id="PTHR43684">
    <property type="match status" value="1"/>
</dbReference>
<reference evidence="1" key="1">
    <citation type="submission" date="2023-04" db="EMBL/GenBank/DDBJ databases">
        <authorList>
            <consortium name="ELIXIR-Norway"/>
        </authorList>
    </citation>
    <scope>NUCLEOTIDE SEQUENCE [LARGE SCALE GENOMIC DNA]</scope>
</reference>
<dbReference type="Gene3D" id="1.10.12.10">
    <property type="entry name" value="Lyase 2-enoyl-coa Hydratase, Chain A, domain 2"/>
    <property type="match status" value="1"/>
</dbReference>
<evidence type="ECO:0000313" key="2">
    <source>
        <dbReference type="Proteomes" id="UP001176941"/>
    </source>
</evidence>
<gene>
    <name evidence="1" type="ORF">MRATA1EN1_LOCUS30571</name>
</gene>
<organism evidence="1 2">
    <name type="scientific">Rangifer tarandus platyrhynchus</name>
    <name type="common">Svalbard reindeer</name>
    <dbReference type="NCBI Taxonomy" id="3082113"/>
    <lineage>
        <taxon>Eukaryota</taxon>
        <taxon>Metazoa</taxon>
        <taxon>Chordata</taxon>
        <taxon>Craniata</taxon>
        <taxon>Vertebrata</taxon>
        <taxon>Euteleostomi</taxon>
        <taxon>Mammalia</taxon>
        <taxon>Eutheria</taxon>
        <taxon>Laurasiatheria</taxon>
        <taxon>Artiodactyla</taxon>
        <taxon>Ruminantia</taxon>
        <taxon>Pecora</taxon>
        <taxon>Cervidae</taxon>
        <taxon>Odocoileinae</taxon>
        <taxon>Rangifer</taxon>
    </lineage>
</organism>